<name>A0A2T3ZDQ9_TRIA4</name>
<dbReference type="Proteomes" id="UP000240493">
    <property type="component" value="Unassembled WGS sequence"/>
</dbReference>
<dbReference type="EMBL" id="KZ679259">
    <property type="protein sequence ID" value="PTB42939.1"/>
    <property type="molecule type" value="Genomic_DNA"/>
</dbReference>
<accession>A0A2T3ZDQ9</accession>
<proteinExistence type="predicted"/>
<keyword evidence="2" id="KW-1185">Reference proteome</keyword>
<dbReference type="AlphaFoldDB" id="A0A2T3ZDQ9"/>
<evidence type="ECO:0000313" key="2">
    <source>
        <dbReference type="Proteomes" id="UP000240493"/>
    </source>
</evidence>
<evidence type="ECO:0000313" key="1">
    <source>
        <dbReference type="EMBL" id="PTB42939.1"/>
    </source>
</evidence>
<protein>
    <submittedName>
        <fullName evidence="1">Uncharacterized protein</fullName>
    </submittedName>
</protein>
<sequence>MHSIGEKSRKSLMVPGLPPSLSLCLSLFFLLSGHHISYSFAEPQPFRQSVRQVQVASTKKKPNVATPHISWVPLDCIDTCFFFSLSLSSPLFTCCFSEQNIKLALIGPTSFSWLAAE</sequence>
<organism evidence="1 2">
    <name type="scientific">Trichoderma asperellum (strain ATCC 204424 / CBS 433.97 / NBRC 101777)</name>
    <dbReference type="NCBI Taxonomy" id="1042311"/>
    <lineage>
        <taxon>Eukaryota</taxon>
        <taxon>Fungi</taxon>
        <taxon>Dikarya</taxon>
        <taxon>Ascomycota</taxon>
        <taxon>Pezizomycotina</taxon>
        <taxon>Sordariomycetes</taxon>
        <taxon>Hypocreomycetidae</taxon>
        <taxon>Hypocreales</taxon>
        <taxon>Hypocreaceae</taxon>
        <taxon>Trichoderma</taxon>
    </lineage>
</organism>
<reference evidence="1 2" key="1">
    <citation type="submission" date="2016-07" db="EMBL/GenBank/DDBJ databases">
        <title>Multiple horizontal gene transfer events from other fungi enriched the ability of initially mycotrophic Trichoderma (Ascomycota) to feed on dead plant biomass.</title>
        <authorList>
            <consortium name="DOE Joint Genome Institute"/>
            <person name="Aerts A."/>
            <person name="Atanasova L."/>
            <person name="Chenthamara K."/>
            <person name="Zhang J."/>
            <person name="Grujic M."/>
            <person name="Henrissat B."/>
            <person name="Kuo A."/>
            <person name="Salamov A."/>
            <person name="Lipzen A."/>
            <person name="Labutti K."/>
            <person name="Barry K."/>
            <person name="Miao Y."/>
            <person name="Rahimi M.J."/>
            <person name="Shen Q."/>
            <person name="Grigoriev I.V."/>
            <person name="Kubicek C.P."/>
            <person name="Druzhinina I.S."/>
        </authorList>
    </citation>
    <scope>NUCLEOTIDE SEQUENCE [LARGE SCALE GENOMIC DNA]</scope>
    <source>
        <strain evidence="1 2">CBS 433.97</strain>
    </source>
</reference>
<gene>
    <name evidence="1" type="ORF">M441DRAFT_362082</name>
</gene>